<evidence type="ECO:0000256" key="4">
    <source>
        <dbReference type="ARBA" id="ARBA00004651"/>
    </source>
</evidence>
<feature type="transmembrane region" description="Helical" evidence="24">
    <location>
        <begin position="12"/>
        <end position="37"/>
    </location>
</feature>
<dbReference type="SMART" id="SM00388">
    <property type="entry name" value="HisKA"/>
    <property type="match status" value="1"/>
</dbReference>
<keyword evidence="14" id="KW-0460">Magnesium</keyword>
<evidence type="ECO:0000256" key="10">
    <source>
        <dbReference type="ARBA" id="ARBA00022741"/>
    </source>
</evidence>
<keyword evidence="24" id="KW-0472">Membrane</keyword>
<proteinExistence type="predicted"/>
<keyword evidence="17" id="KW-0902">Two-component regulatory system</keyword>
<protein>
    <recommendedName>
        <fullName evidence="21">Signal transduction histidine-protein kinase/phosphatase MprB</fullName>
        <ecNumber evidence="5">2.7.13.3</ecNumber>
    </recommendedName>
    <alternativeName>
        <fullName evidence="22">Mycobacterial persistence regulator B</fullName>
    </alternativeName>
</protein>
<dbReference type="AlphaFoldDB" id="A0A0S4QSZ5"/>
<dbReference type="Gene3D" id="6.10.340.10">
    <property type="match status" value="1"/>
</dbReference>
<keyword evidence="15" id="KW-0904">Protein phosphatase</keyword>
<evidence type="ECO:0000256" key="13">
    <source>
        <dbReference type="ARBA" id="ARBA00022840"/>
    </source>
</evidence>
<dbReference type="InterPro" id="IPR003594">
    <property type="entry name" value="HATPase_dom"/>
</dbReference>
<evidence type="ECO:0000256" key="24">
    <source>
        <dbReference type="SAM" id="Phobius"/>
    </source>
</evidence>
<evidence type="ECO:0000256" key="16">
    <source>
        <dbReference type="ARBA" id="ARBA00022989"/>
    </source>
</evidence>
<evidence type="ECO:0000256" key="15">
    <source>
        <dbReference type="ARBA" id="ARBA00022912"/>
    </source>
</evidence>
<reference evidence="27" key="1">
    <citation type="submission" date="2015-11" db="EMBL/GenBank/DDBJ databases">
        <authorList>
            <person name="Varghese N."/>
        </authorList>
    </citation>
    <scope>NUCLEOTIDE SEQUENCE [LARGE SCALE GENOMIC DNA]</scope>
    <source>
        <strain evidence="27">DSM 45899</strain>
    </source>
</reference>
<dbReference type="EC" id="2.7.13.3" evidence="5"/>
<dbReference type="InterPro" id="IPR050980">
    <property type="entry name" value="2C_sensor_his_kinase"/>
</dbReference>
<evidence type="ECO:0000256" key="11">
    <source>
        <dbReference type="ARBA" id="ARBA00022777"/>
    </source>
</evidence>
<evidence type="ECO:0000256" key="8">
    <source>
        <dbReference type="ARBA" id="ARBA00022679"/>
    </source>
</evidence>
<evidence type="ECO:0000256" key="23">
    <source>
        <dbReference type="SAM" id="MobiDB-lite"/>
    </source>
</evidence>
<keyword evidence="19" id="KW-0843">Virulence</keyword>
<dbReference type="GO" id="GO:0004721">
    <property type="term" value="F:phosphoprotein phosphatase activity"/>
    <property type="evidence" value="ECO:0007669"/>
    <property type="project" value="UniProtKB-KW"/>
</dbReference>
<keyword evidence="10" id="KW-0547">Nucleotide-binding</keyword>
<dbReference type="GO" id="GO:0000155">
    <property type="term" value="F:phosphorelay sensor kinase activity"/>
    <property type="evidence" value="ECO:0007669"/>
    <property type="project" value="InterPro"/>
</dbReference>
<evidence type="ECO:0000259" key="25">
    <source>
        <dbReference type="PROSITE" id="PS50109"/>
    </source>
</evidence>
<dbReference type="InterPro" id="IPR004358">
    <property type="entry name" value="Sig_transdc_His_kin-like_C"/>
</dbReference>
<keyword evidence="13" id="KW-0067">ATP-binding</keyword>
<dbReference type="Pfam" id="PF02518">
    <property type="entry name" value="HATPase_c"/>
    <property type="match status" value="1"/>
</dbReference>
<dbReference type="Proteomes" id="UP000198802">
    <property type="component" value="Unassembled WGS sequence"/>
</dbReference>
<feature type="compositionally biased region" description="Basic and acidic residues" evidence="23">
    <location>
        <begin position="205"/>
        <end position="221"/>
    </location>
</feature>
<accession>A0A0S4QSZ5</accession>
<dbReference type="InterPro" id="IPR003661">
    <property type="entry name" value="HisK_dim/P_dom"/>
</dbReference>
<dbReference type="FunFam" id="1.10.287.130:FF:000001">
    <property type="entry name" value="Two-component sensor histidine kinase"/>
    <property type="match status" value="1"/>
</dbReference>
<keyword evidence="20" id="KW-0464">Manganese</keyword>
<comment type="subcellular location">
    <subcellularLocation>
        <location evidence="4">Cell membrane</location>
        <topology evidence="4">Multi-pass membrane protein</topology>
    </subcellularLocation>
</comment>
<dbReference type="CDD" id="cd00082">
    <property type="entry name" value="HisKA"/>
    <property type="match status" value="1"/>
</dbReference>
<feature type="compositionally biased region" description="Low complexity" evidence="23">
    <location>
        <begin position="224"/>
        <end position="239"/>
    </location>
</feature>
<evidence type="ECO:0000313" key="26">
    <source>
        <dbReference type="EMBL" id="CUU57578.1"/>
    </source>
</evidence>
<organism evidence="26 27">
    <name type="scientific">Parafrankia irregularis</name>
    <dbReference type="NCBI Taxonomy" id="795642"/>
    <lineage>
        <taxon>Bacteria</taxon>
        <taxon>Bacillati</taxon>
        <taxon>Actinomycetota</taxon>
        <taxon>Actinomycetes</taxon>
        <taxon>Frankiales</taxon>
        <taxon>Frankiaceae</taxon>
        <taxon>Parafrankia</taxon>
    </lineage>
</organism>
<keyword evidence="7" id="KW-0597">Phosphoprotein</keyword>
<keyword evidence="8" id="KW-0808">Transferase</keyword>
<evidence type="ECO:0000256" key="7">
    <source>
        <dbReference type="ARBA" id="ARBA00022553"/>
    </source>
</evidence>
<dbReference type="Gene3D" id="1.10.287.130">
    <property type="match status" value="1"/>
</dbReference>
<comment type="cofactor">
    <cofactor evidence="3">
        <name>Mg(2+)</name>
        <dbReference type="ChEBI" id="CHEBI:18420"/>
    </cofactor>
</comment>
<dbReference type="CDD" id="cd00075">
    <property type="entry name" value="HATPase"/>
    <property type="match status" value="1"/>
</dbReference>
<name>A0A0S4QSZ5_9ACTN</name>
<evidence type="ECO:0000256" key="12">
    <source>
        <dbReference type="ARBA" id="ARBA00022801"/>
    </source>
</evidence>
<feature type="domain" description="Histidine kinase" evidence="25">
    <location>
        <begin position="302"/>
        <end position="523"/>
    </location>
</feature>
<keyword evidence="11 26" id="KW-0418">Kinase</keyword>
<evidence type="ECO:0000256" key="5">
    <source>
        <dbReference type="ARBA" id="ARBA00012438"/>
    </source>
</evidence>
<dbReference type="PROSITE" id="PS50109">
    <property type="entry name" value="HIS_KIN"/>
    <property type="match status" value="1"/>
</dbReference>
<dbReference type="InterPro" id="IPR036890">
    <property type="entry name" value="HATPase_C_sf"/>
</dbReference>
<dbReference type="RefSeq" id="WP_091279258.1">
    <property type="nucleotide sequence ID" value="NZ_FAOZ01000013.1"/>
</dbReference>
<feature type="region of interest" description="Disordered" evidence="23">
    <location>
        <begin position="205"/>
        <end position="239"/>
    </location>
</feature>
<dbReference type="InterPro" id="IPR005467">
    <property type="entry name" value="His_kinase_dom"/>
</dbReference>
<dbReference type="InterPro" id="IPR003660">
    <property type="entry name" value="HAMP_dom"/>
</dbReference>
<dbReference type="GO" id="GO:0005524">
    <property type="term" value="F:ATP binding"/>
    <property type="evidence" value="ECO:0007669"/>
    <property type="project" value="UniProtKB-KW"/>
</dbReference>
<evidence type="ECO:0000256" key="22">
    <source>
        <dbReference type="ARBA" id="ARBA00041776"/>
    </source>
</evidence>
<evidence type="ECO:0000256" key="14">
    <source>
        <dbReference type="ARBA" id="ARBA00022842"/>
    </source>
</evidence>
<dbReference type="PANTHER" id="PTHR44936:SF9">
    <property type="entry name" value="SENSOR PROTEIN CREC"/>
    <property type="match status" value="1"/>
</dbReference>
<comment type="cofactor">
    <cofactor evidence="2">
        <name>Mn(2+)</name>
        <dbReference type="ChEBI" id="CHEBI:29035"/>
    </cofactor>
</comment>
<evidence type="ECO:0000256" key="17">
    <source>
        <dbReference type="ARBA" id="ARBA00023012"/>
    </source>
</evidence>
<evidence type="ECO:0000256" key="9">
    <source>
        <dbReference type="ARBA" id="ARBA00022692"/>
    </source>
</evidence>
<keyword evidence="18" id="KW-0346">Stress response</keyword>
<gene>
    <name evidence="26" type="ORF">Ga0074812_11376</name>
</gene>
<dbReference type="EMBL" id="FAOZ01000013">
    <property type="protein sequence ID" value="CUU57578.1"/>
    <property type="molecule type" value="Genomic_DNA"/>
</dbReference>
<dbReference type="GO" id="GO:0005886">
    <property type="term" value="C:plasma membrane"/>
    <property type="evidence" value="ECO:0007669"/>
    <property type="project" value="UniProtKB-SubCell"/>
</dbReference>
<dbReference type="Gene3D" id="3.30.565.10">
    <property type="entry name" value="Histidine kinase-like ATPase, C-terminal domain"/>
    <property type="match status" value="1"/>
</dbReference>
<dbReference type="PRINTS" id="PR00344">
    <property type="entry name" value="BCTRLSENSOR"/>
</dbReference>
<dbReference type="InterPro" id="IPR036097">
    <property type="entry name" value="HisK_dim/P_sf"/>
</dbReference>
<evidence type="ECO:0000256" key="6">
    <source>
        <dbReference type="ARBA" id="ARBA00022475"/>
    </source>
</evidence>
<keyword evidence="16 24" id="KW-1133">Transmembrane helix</keyword>
<keyword evidence="6" id="KW-1003">Cell membrane</keyword>
<dbReference type="Pfam" id="PF00672">
    <property type="entry name" value="HAMP"/>
    <property type="match status" value="1"/>
</dbReference>
<feature type="transmembrane region" description="Helical" evidence="24">
    <location>
        <begin position="165"/>
        <end position="184"/>
    </location>
</feature>
<evidence type="ECO:0000256" key="21">
    <source>
        <dbReference type="ARBA" id="ARBA00040454"/>
    </source>
</evidence>
<evidence type="ECO:0000256" key="1">
    <source>
        <dbReference type="ARBA" id="ARBA00000085"/>
    </source>
</evidence>
<dbReference type="PANTHER" id="PTHR44936">
    <property type="entry name" value="SENSOR PROTEIN CREC"/>
    <property type="match status" value="1"/>
</dbReference>
<evidence type="ECO:0000256" key="18">
    <source>
        <dbReference type="ARBA" id="ARBA00023016"/>
    </source>
</evidence>
<dbReference type="SMART" id="SM00387">
    <property type="entry name" value="HATPase_c"/>
    <property type="match status" value="1"/>
</dbReference>
<evidence type="ECO:0000256" key="20">
    <source>
        <dbReference type="ARBA" id="ARBA00023211"/>
    </source>
</evidence>
<dbReference type="Pfam" id="PF00512">
    <property type="entry name" value="HisKA"/>
    <property type="match status" value="1"/>
</dbReference>
<keyword evidence="27" id="KW-1185">Reference proteome</keyword>
<keyword evidence="9 24" id="KW-0812">Transmembrane</keyword>
<evidence type="ECO:0000256" key="3">
    <source>
        <dbReference type="ARBA" id="ARBA00001946"/>
    </source>
</evidence>
<comment type="catalytic activity">
    <reaction evidence="1">
        <text>ATP + protein L-histidine = ADP + protein N-phospho-L-histidine.</text>
        <dbReference type="EC" id="2.7.13.3"/>
    </reaction>
</comment>
<keyword evidence="12" id="KW-0378">Hydrolase</keyword>
<evidence type="ECO:0000256" key="19">
    <source>
        <dbReference type="ARBA" id="ARBA00023026"/>
    </source>
</evidence>
<dbReference type="SUPFAM" id="SSF55874">
    <property type="entry name" value="ATPase domain of HSP90 chaperone/DNA topoisomerase II/histidine kinase"/>
    <property type="match status" value="1"/>
</dbReference>
<dbReference type="SUPFAM" id="SSF47384">
    <property type="entry name" value="Homodimeric domain of signal transducing histidine kinase"/>
    <property type="match status" value="1"/>
</dbReference>
<evidence type="ECO:0000313" key="27">
    <source>
        <dbReference type="Proteomes" id="UP000198802"/>
    </source>
</evidence>
<sequence length="539" mass="55634">MRDGRRPVGLAARIALATTAVAVLAVVLTGTIFAGLVGGAADDEARRALGRQADVVATLFARPNATADLRAGVARTIAAQRVTFVRVTPDGRPITRQGPGSGHGLELPTEVLTRIGAGQDVGAARTVGGRRVIVAARPLDGGGAIALVQPAAENGELAGAMLRRFGIALAGGLAAATAVGLLLARRLARPLRRLAEVADQLAAGRRDRDPRSAVRPEHMASEHAAPARAGRPARLGGLEPARLGGLERLGGLRRSGRTERVAAEPVTIRSGPAEVADVGAALDGLAAALAESEDRQRRFLLSVSHELRTPLTAVRGFAEALADAVTEPADVASTGRIILGEAQRLDRLVSDLLDLARLGADDFRVDLAEVDLRALVSEAAAVWRPRCAAAGVRLEVELPGVPVPARTDPMRFRQIVDGLAENALRVVPAGQPVVIALRADPVAAPVTAVIEVRDGGPGLTDDDLAVAFERSALFERYRGRRPVSTGVGLALVAGLTRRLGGTPFAGHAPEGGAAFGVSLPVGDDATATDHEGGVYAGDR</sequence>
<evidence type="ECO:0000256" key="2">
    <source>
        <dbReference type="ARBA" id="ARBA00001936"/>
    </source>
</evidence>